<feature type="transmembrane region" description="Helical" evidence="1">
    <location>
        <begin position="69"/>
        <end position="87"/>
    </location>
</feature>
<evidence type="ECO:0000256" key="1">
    <source>
        <dbReference type="SAM" id="Phobius"/>
    </source>
</evidence>
<evidence type="ECO:0000313" key="2">
    <source>
        <dbReference type="EMBL" id="KAG2857434.1"/>
    </source>
</evidence>
<accession>A0A8T1G563</accession>
<keyword evidence="1" id="KW-0472">Membrane</keyword>
<dbReference type="Proteomes" id="UP000697107">
    <property type="component" value="Unassembled WGS sequence"/>
</dbReference>
<keyword evidence="1" id="KW-1133">Transmembrane helix</keyword>
<dbReference type="Proteomes" id="UP000736787">
    <property type="component" value="Unassembled WGS sequence"/>
</dbReference>
<gene>
    <name evidence="2" type="ORF">PC113_g10687</name>
    <name evidence="3" type="ORF">PC115_g9386</name>
    <name evidence="4" type="ORF">PC117_g10938</name>
    <name evidence="5" type="ORF">PC118_g9608</name>
    <name evidence="6" type="ORF">PC129_g10890</name>
</gene>
<evidence type="ECO:0000313" key="6">
    <source>
        <dbReference type="EMBL" id="KAG3218298.1"/>
    </source>
</evidence>
<name>A0A8T1G563_9STRA</name>
<evidence type="ECO:0000313" key="5">
    <source>
        <dbReference type="EMBL" id="KAG2983123.1"/>
    </source>
</evidence>
<dbReference type="Proteomes" id="UP000760860">
    <property type="component" value="Unassembled WGS sequence"/>
</dbReference>
<protein>
    <submittedName>
        <fullName evidence="5">Uncharacterized protein</fullName>
    </submittedName>
</protein>
<evidence type="ECO:0000313" key="7">
    <source>
        <dbReference type="Proteomes" id="UP000697107"/>
    </source>
</evidence>
<keyword evidence="1" id="KW-0812">Transmembrane</keyword>
<evidence type="ECO:0000313" key="4">
    <source>
        <dbReference type="EMBL" id="KAG2939472.1"/>
    </source>
</evidence>
<proteinExistence type="predicted"/>
<sequence>MFYAASDTAYEIQVVLLLPVIKIVMKYVIASSLNAMEDMMPKAVIFSVDFFHAVYLATCVQRTRSTVTVAIIIAVDVMQSASVLYGLHRRSRTMLARARRTDGVFDNNGSLVTVL</sequence>
<reference evidence="5" key="1">
    <citation type="submission" date="2018-10" db="EMBL/GenBank/DDBJ databases">
        <title>Effector identification in a new, highly contiguous assembly of the strawberry crown rot pathogen Phytophthora cactorum.</title>
        <authorList>
            <person name="Armitage A.D."/>
            <person name="Nellist C.F."/>
            <person name="Bates H."/>
            <person name="Vickerstaff R.J."/>
            <person name="Harrison R.J."/>
        </authorList>
    </citation>
    <scope>NUCLEOTIDE SEQUENCE</scope>
    <source>
        <strain evidence="2">15-7</strain>
        <strain evidence="3">4032</strain>
        <strain evidence="4">4040</strain>
        <strain evidence="5">P415</strain>
        <strain evidence="6">P421</strain>
    </source>
</reference>
<feature type="transmembrane region" description="Helical" evidence="1">
    <location>
        <begin position="12"/>
        <end position="31"/>
    </location>
</feature>
<dbReference type="EMBL" id="RCML01000265">
    <property type="protein sequence ID" value="KAG2983123.1"/>
    <property type="molecule type" value="Genomic_DNA"/>
</dbReference>
<dbReference type="EMBL" id="RCMV01000371">
    <property type="protein sequence ID" value="KAG3218298.1"/>
    <property type="molecule type" value="Genomic_DNA"/>
</dbReference>
<dbReference type="Proteomes" id="UP000774804">
    <property type="component" value="Unassembled WGS sequence"/>
</dbReference>
<dbReference type="Proteomes" id="UP000735874">
    <property type="component" value="Unassembled WGS sequence"/>
</dbReference>
<dbReference type="EMBL" id="RCMK01000274">
    <property type="protein sequence ID" value="KAG2939472.1"/>
    <property type="molecule type" value="Genomic_DNA"/>
</dbReference>
<dbReference type="AlphaFoldDB" id="A0A8T1G563"/>
<dbReference type="VEuPathDB" id="FungiDB:PC110_g13167"/>
<dbReference type="EMBL" id="RCMG01000291">
    <property type="protein sequence ID" value="KAG2857434.1"/>
    <property type="molecule type" value="Genomic_DNA"/>
</dbReference>
<comment type="caution">
    <text evidence="5">The sequence shown here is derived from an EMBL/GenBank/DDBJ whole genome shotgun (WGS) entry which is preliminary data.</text>
</comment>
<dbReference type="EMBL" id="RCMI01000257">
    <property type="protein sequence ID" value="KAG2921937.1"/>
    <property type="molecule type" value="Genomic_DNA"/>
</dbReference>
<evidence type="ECO:0000313" key="3">
    <source>
        <dbReference type="EMBL" id="KAG2921937.1"/>
    </source>
</evidence>
<organism evidence="5 7">
    <name type="scientific">Phytophthora cactorum</name>
    <dbReference type="NCBI Taxonomy" id="29920"/>
    <lineage>
        <taxon>Eukaryota</taxon>
        <taxon>Sar</taxon>
        <taxon>Stramenopiles</taxon>
        <taxon>Oomycota</taxon>
        <taxon>Peronosporomycetes</taxon>
        <taxon>Peronosporales</taxon>
        <taxon>Peronosporaceae</taxon>
        <taxon>Phytophthora</taxon>
    </lineage>
</organism>